<dbReference type="EMBL" id="JAEMGP010000009">
    <property type="protein sequence ID" value="KAG5204744.1"/>
    <property type="molecule type" value="Genomic_DNA"/>
</dbReference>
<protein>
    <submittedName>
        <fullName evidence="1">Uncharacterized protein</fullName>
    </submittedName>
</protein>
<organism evidence="1 2">
    <name type="scientific">Ovis aries</name>
    <name type="common">Sheep</name>
    <dbReference type="NCBI Taxonomy" id="9940"/>
    <lineage>
        <taxon>Eukaryota</taxon>
        <taxon>Metazoa</taxon>
        <taxon>Chordata</taxon>
        <taxon>Craniata</taxon>
        <taxon>Vertebrata</taxon>
        <taxon>Euteleostomi</taxon>
        <taxon>Mammalia</taxon>
        <taxon>Eutheria</taxon>
        <taxon>Laurasiatheria</taxon>
        <taxon>Artiodactyla</taxon>
        <taxon>Ruminantia</taxon>
        <taxon>Pecora</taxon>
        <taxon>Bovidae</taxon>
        <taxon>Caprinae</taxon>
        <taxon>Ovis</taxon>
    </lineage>
</organism>
<gene>
    <name evidence="1" type="ORF">JEQ12_019189</name>
</gene>
<dbReference type="AlphaFoldDB" id="A0A836AAM6"/>
<sequence length="134" mass="14887">MPTNVGREVPARGFRTNHSILRECGQADPASGRLFLIVITPGERVLEAFQTAAASPSEKHAGPFTNAVMRMSSNAPQTEKTQRPKDTQSVHMCAHLRRINDDHTSVPPPPRMNPLCVRADHFNQCPVFDKLQTF</sequence>
<evidence type="ECO:0000313" key="2">
    <source>
        <dbReference type="Proteomes" id="UP000664991"/>
    </source>
</evidence>
<evidence type="ECO:0000313" key="1">
    <source>
        <dbReference type="EMBL" id="KAG5204744.1"/>
    </source>
</evidence>
<proteinExistence type="predicted"/>
<reference evidence="1 2" key="1">
    <citation type="submission" date="2020-12" db="EMBL/GenBank/DDBJ databases">
        <title>De novo assembly of Tibetan sheep genome.</title>
        <authorList>
            <person name="Li X."/>
        </authorList>
    </citation>
    <scope>NUCLEOTIDE SEQUENCE [LARGE SCALE GENOMIC DNA]</scope>
    <source>
        <tissue evidence="1">Heart</tissue>
    </source>
</reference>
<name>A0A836AAM6_SHEEP</name>
<accession>A0A836AAM6</accession>
<dbReference type="Proteomes" id="UP000664991">
    <property type="component" value="Unassembled WGS sequence"/>
</dbReference>
<comment type="caution">
    <text evidence="1">The sequence shown here is derived from an EMBL/GenBank/DDBJ whole genome shotgun (WGS) entry which is preliminary data.</text>
</comment>